<feature type="domain" description="Glycosyl hydrolase family 92" evidence="1">
    <location>
        <begin position="242"/>
        <end position="717"/>
    </location>
</feature>
<dbReference type="Proteomes" id="UP000193834">
    <property type="component" value="Unassembled WGS sequence"/>
</dbReference>
<evidence type="ECO:0000259" key="1">
    <source>
        <dbReference type="Pfam" id="PF07971"/>
    </source>
</evidence>
<dbReference type="InterPro" id="IPR012939">
    <property type="entry name" value="Glyco_hydro_92"/>
</dbReference>
<dbReference type="OrthoDB" id="9804511at2"/>
<dbReference type="RefSeq" id="WP_085497919.1">
    <property type="nucleotide sequence ID" value="NZ_FXAZ01000007.1"/>
</dbReference>
<dbReference type="InterPro" id="IPR005887">
    <property type="entry name" value="GH92_a_mannosidase_put"/>
</dbReference>
<accession>A0A1X7LTS1</accession>
<dbReference type="Gene3D" id="3.30.2080.10">
    <property type="entry name" value="GH92 mannosidase domain"/>
    <property type="match status" value="1"/>
</dbReference>
<dbReference type="GO" id="GO:0030246">
    <property type="term" value="F:carbohydrate binding"/>
    <property type="evidence" value="ECO:0007669"/>
    <property type="project" value="InterPro"/>
</dbReference>
<organism evidence="3 4">
    <name type="scientific">Paenibacillus aquistagni</name>
    <dbReference type="NCBI Taxonomy" id="1852522"/>
    <lineage>
        <taxon>Bacteria</taxon>
        <taxon>Bacillati</taxon>
        <taxon>Bacillota</taxon>
        <taxon>Bacilli</taxon>
        <taxon>Bacillales</taxon>
        <taxon>Paenibacillaceae</taxon>
        <taxon>Paenibacillus</taxon>
    </lineage>
</organism>
<dbReference type="NCBIfam" id="TIGR01180">
    <property type="entry name" value="aman2_put"/>
    <property type="match status" value="1"/>
</dbReference>
<dbReference type="GO" id="GO:0006516">
    <property type="term" value="P:glycoprotein catabolic process"/>
    <property type="evidence" value="ECO:0007669"/>
    <property type="project" value="TreeGrafter"/>
</dbReference>
<evidence type="ECO:0000313" key="4">
    <source>
        <dbReference type="Proteomes" id="UP000193834"/>
    </source>
</evidence>
<proteinExistence type="predicted"/>
<dbReference type="PANTHER" id="PTHR12143">
    <property type="entry name" value="PEPTIDE N-GLYCANASE PNGASE -RELATED"/>
    <property type="match status" value="1"/>
</dbReference>
<dbReference type="GO" id="GO:0005829">
    <property type="term" value="C:cytosol"/>
    <property type="evidence" value="ECO:0007669"/>
    <property type="project" value="TreeGrafter"/>
</dbReference>
<sequence length="737" mass="83051">MSLLQYVNPLQGTESVYQRSHGNSLPLVALPFAMASFAPQTNEAGGGWWFHPSHTRFEGVRLTHQPSPWIGDYGHLTLLPQTGPLKLSAHDRSTSFRKQDMSVAPDYFKIYMRRYMSTLELAPTTRGASMRVAFDTKQGPARFILSAFPRESSVTINPEQRTLVGWTKAHAGGVQDNYRMHFVLTFDCDIIAEDSGLSDEHMKPIKSLSHTGERIGGYVGLKLPEDGIVNVNIATSFISEEQAWTNLNREIGGQSFEDIRALAAKTWEKQLGTIEVESDNQEQLATFYTCLYRTCLFPHAIHEYDEQNKQVHYSPYNGKIEDGPLFADIGFWDTYRTSFPLYNLLFPSRMNEFLQGFVNAYKETGWMPKWMSPGERSMMPGTLIDVTFADAVVKGITDFELETAYEGLFKHATTPAEDPHYGRKGTADYLKYGYLPADLYTHESVCNALDYIYGDFCIAQIAKQLGREEDHKMLMERAKNYNKLYDPSIGFMRGVLSDGSWLSPFDQHEWGGAYCEGGPWQSSWAVQHDFLGLADLMGGREGFKERLDALFAEAPLFKVGSYGFEIHEMSEMALVDFGQFAISNQPSFHIPYIYTALGYPALTQYWVRKTMDELFSANPDGYPGDEDNGSLAAWYVFGAMGLYPLSPGVPQYVVGSPLFKRMTLHLENGKDIVIEANHETEGSTYVSGIQYNNAEMSKLYVTHEELANGATLQFQLTETPQEISYSEADLPYAMSRA</sequence>
<dbReference type="Pfam" id="PF17678">
    <property type="entry name" value="Glyco_hydro_92N"/>
    <property type="match status" value="1"/>
</dbReference>
<dbReference type="FunFam" id="3.30.2080.10:FF:000001">
    <property type="entry name" value="Alpha-1,2-mannosidase subfamily"/>
    <property type="match status" value="1"/>
</dbReference>
<dbReference type="STRING" id="1852522.SAMN06295960_4330"/>
<dbReference type="EMBL" id="FXAZ01000007">
    <property type="protein sequence ID" value="SMG57070.1"/>
    <property type="molecule type" value="Genomic_DNA"/>
</dbReference>
<dbReference type="AlphaFoldDB" id="A0A1X7LTS1"/>
<gene>
    <name evidence="3" type="ORF">SAMN06295960_4330</name>
</gene>
<dbReference type="InterPro" id="IPR014718">
    <property type="entry name" value="GH-type_carb-bd"/>
</dbReference>
<dbReference type="GO" id="GO:0000224">
    <property type="term" value="F:peptide-N4-(N-acetyl-beta-glucosaminyl)asparagine amidase activity"/>
    <property type="evidence" value="ECO:0007669"/>
    <property type="project" value="TreeGrafter"/>
</dbReference>
<evidence type="ECO:0000259" key="2">
    <source>
        <dbReference type="Pfam" id="PF17678"/>
    </source>
</evidence>
<dbReference type="Gene3D" id="1.20.1050.60">
    <property type="entry name" value="alpha-1,2-mannosidase"/>
    <property type="match status" value="1"/>
</dbReference>
<dbReference type="Gene3D" id="2.70.98.10">
    <property type="match status" value="1"/>
</dbReference>
<feature type="domain" description="Glycosyl hydrolase family 92 N-terminal" evidence="2">
    <location>
        <begin position="6"/>
        <end position="236"/>
    </location>
</feature>
<dbReference type="PANTHER" id="PTHR12143:SF43">
    <property type="entry name" value="PUTATIVE-RELATED"/>
    <property type="match status" value="1"/>
</dbReference>
<reference evidence="3 4" key="1">
    <citation type="submission" date="2017-04" db="EMBL/GenBank/DDBJ databases">
        <authorList>
            <person name="Afonso C.L."/>
            <person name="Miller P.J."/>
            <person name="Scott M.A."/>
            <person name="Spackman E."/>
            <person name="Goraichik I."/>
            <person name="Dimitrov K.M."/>
            <person name="Suarez D.L."/>
            <person name="Swayne D.E."/>
        </authorList>
    </citation>
    <scope>NUCLEOTIDE SEQUENCE [LARGE SCALE GENOMIC DNA]</scope>
    <source>
        <strain evidence="3 4">11</strain>
    </source>
</reference>
<dbReference type="SUPFAM" id="SSF48208">
    <property type="entry name" value="Six-hairpin glycosidases"/>
    <property type="match status" value="1"/>
</dbReference>
<keyword evidence="4" id="KW-1185">Reference proteome</keyword>
<dbReference type="GO" id="GO:0005975">
    <property type="term" value="P:carbohydrate metabolic process"/>
    <property type="evidence" value="ECO:0007669"/>
    <property type="project" value="InterPro"/>
</dbReference>
<dbReference type="InterPro" id="IPR008928">
    <property type="entry name" value="6-hairpin_glycosidase_sf"/>
</dbReference>
<dbReference type="InterPro" id="IPR041371">
    <property type="entry name" value="GH92_N"/>
</dbReference>
<evidence type="ECO:0000313" key="3">
    <source>
        <dbReference type="EMBL" id="SMG57070.1"/>
    </source>
</evidence>
<dbReference type="Pfam" id="PF07971">
    <property type="entry name" value="Glyco_hydro_92"/>
    <property type="match status" value="1"/>
</dbReference>
<dbReference type="Gene3D" id="1.20.1610.10">
    <property type="entry name" value="alpha-1,2-mannosidases domains"/>
    <property type="match status" value="1"/>
</dbReference>
<dbReference type="InterPro" id="IPR050883">
    <property type="entry name" value="PNGase"/>
</dbReference>
<protein>
    <submittedName>
        <fullName evidence="3">Alpha-1,2-mannosidase, putative</fullName>
    </submittedName>
</protein>
<name>A0A1X7LTS1_9BACL</name>